<name>A0A0K1PAT5_9BACT</name>
<dbReference type="InterPro" id="IPR004843">
    <property type="entry name" value="Calcineurin-like_PHP"/>
</dbReference>
<dbReference type="GO" id="GO:0046872">
    <property type="term" value="F:metal ion binding"/>
    <property type="evidence" value="ECO:0007669"/>
    <property type="project" value="UniProtKB-KW"/>
</dbReference>
<dbReference type="GO" id="GO:0016020">
    <property type="term" value="C:membrane"/>
    <property type="evidence" value="ECO:0007669"/>
    <property type="project" value="GOC"/>
</dbReference>
<dbReference type="InterPro" id="IPR051158">
    <property type="entry name" value="Metallophosphoesterase_sf"/>
</dbReference>
<dbReference type="PANTHER" id="PTHR31302:SF31">
    <property type="entry name" value="PHOSPHODIESTERASE YAEI"/>
    <property type="match status" value="1"/>
</dbReference>
<keyword evidence="1" id="KW-0479">Metal-binding</keyword>
<dbReference type="AlphaFoldDB" id="A0A0K1PAT5"/>
<dbReference type="InterPro" id="IPR029052">
    <property type="entry name" value="Metallo-depent_PP-like"/>
</dbReference>
<keyword evidence="2" id="KW-0378">Hydrolase</keyword>
<evidence type="ECO:0000313" key="4">
    <source>
        <dbReference type="EMBL" id="AKU90209.1"/>
    </source>
</evidence>
<accession>A0A0K1PAT5</accession>
<dbReference type="SUPFAM" id="SSF56300">
    <property type="entry name" value="Metallo-dependent phosphatases"/>
    <property type="match status" value="1"/>
</dbReference>
<dbReference type="InterPro" id="IPR016538">
    <property type="entry name" value="UCP008292"/>
</dbReference>
<dbReference type="GO" id="GO:0009245">
    <property type="term" value="P:lipid A biosynthetic process"/>
    <property type="evidence" value="ECO:0007669"/>
    <property type="project" value="TreeGrafter"/>
</dbReference>
<dbReference type="KEGG" id="vin:AKJ08_0596"/>
<dbReference type="Gene3D" id="3.60.21.10">
    <property type="match status" value="1"/>
</dbReference>
<feature type="domain" description="Calcineurin-like phosphoesterase" evidence="3">
    <location>
        <begin position="7"/>
        <end position="209"/>
    </location>
</feature>
<evidence type="ECO:0000256" key="2">
    <source>
        <dbReference type="ARBA" id="ARBA00022801"/>
    </source>
</evidence>
<dbReference type="EMBL" id="CP012332">
    <property type="protein sequence ID" value="AKU90209.1"/>
    <property type="molecule type" value="Genomic_DNA"/>
</dbReference>
<gene>
    <name evidence="4" type="ORF">AKJ08_0596</name>
</gene>
<proteinExistence type="predicted"/>
<dbReference type="PIRSF" id="PIRSF008292">
    <property type="entry name" value="UCP008292"/>
    <property type="match status" value="1"/>
</dbReference>
<keyword evidence="5" id="KW-1185">Reference proteome</keyword>
<dbReference type="RefSeq" id="WP_240475421.1">
    <property type="nucleotide sequence ID" value="NZ_CP012332.1"/>
</dbReference>
<dbReference type="PATRIC" id="fig|1391653.3.peg.614"/>
<dbReference type="Proteomes" id="UP000055590">
    <property type="component" value="Chromosome"/>
</dbReference>
<dbReference type="Pfam" id="PF00149">
    <property type="entry name" value="Metallophos"/>
    <property type="match status" value="1"/>
</dbReference>
<dbReference type="GO" id="GO:0008758">
    <property type="term" value="F:UDP-2,3-diacylglucosamine hydrolase activity"/>
    <property type="evidence" value="ECO:0007669"/>
    <property type="project" value="TreeGrafter"/>
</dbReference>
<protein>
    <recommendedName>
        <fullName evidence="3">Calcineurin-like phosphoesterase domain-containing protein</fullName>
    </recommendedName>
</protein>
<dbReference type="PANTHER" id="PTHR31302">
    <property type="entry name" value="TRANSMEMBRANE PROTEIN WITH METALLOPHOSPHOESTERASE DOMAIN-RELATED"/>
    <property type="match status" value="1"/>
</dbReference>
<dbReference type="STRING" id="1391653.AKJ08_0596"/>
<organism evidence="4 5">
    <name type="scientific">Vulgatibacter incomptus</name>
    <dbReference type="NCBI Taxonomy" id="1391653"/>
    <lineage>
        <taxon>Bacteria</taxon>
        <taxon>Pseudomonadati</taxon>
        <taxon>Myxococcota</taxon>
        <taxon>Myxococcia</taxon>
        <taxon>Myxococcales</taxon>
        <taxon>Cystobacterineae</taxon>
        <taxon>Vulgatibacteraceae</taxon>
        <taxon>Vulgatibacter</taxon>
    </lineage>
</organism>
<evidence type="ECO:0000259" key="3">
    <source>
        <dbReference type="Pfam" id="PF00149"/>
    </source>
</evidence>
<evidence type="ECO:0000313" key="5">
    <source>
        <dbReference type="Proteomes" id="UP000055590"/>
    </source>
</evidence>
<sequence>MPIDKAIRLAAVGDLHCRVGRHGHYRKLVDDVNAEGCDALLLCGDLTDHGTIDEARALVDELSRVRPPMIGVLGNHDHDSGKADEVTEILKEGGIFILDGDHYELKGHAVGFAGTKGFAGGFDRASLQGFGEETIKAFVYETVREALKLEAALLQVDAPVKVAITHYAPIRGTCEGENAEIMPFLGSSRLADAIDTYAATAAFHGHAHYGSGEGRTLGGIPVYNVASPVLRKADPERRVRIVELEAAEIAPDRSARKGEEAAPPSR</sequence>
<reference evidence="4 5" key="1">
    <citation type="submission" date="2015-08" db="EMBL/GenBank/DDBJ databases">
        <authorList>
            <person name="Babu N.S."/>
            <person name="Beckwith C.J."/>
            <person name="Beseler K.G."/>
            <person name="Brison A."/>
            <person name="Carone J.V."/>
            <person name="Caskin T.P."/>
            <person name="Diamond M."/>
            <person name="Durham M.E."/>
            <person name="Foxe J.M."/>
            <person name="Go M."/>
            <person name="Henderson B.A."/>
            <person name="Jones I.B."/>
            <person name="McGettigan J.A."/>
            <person name="Micheletti S.J."/>
            <person name="Nasrallah M.E."/>
            <person name="Ortiz D."/>
            <person name="Piller C.R."/>
            <person name="Privatt S.R."/>
            <person name="Schneider S.L."/>
            <person name="Sharp S."/>
            <person name="Smith T.C."/>
            <person name="Stanton J.D."/>
            <person name="Ullery H.E."/>
            <person name="Wilson R.J."/>
            <person name="Serrano M.G."/>
            <person name="Buck G."/>
            <person name="Lee V."/>
            <person name="Wang Y."/>
            <person name="Carvalho R."/>
            <person name="Voegtly L."/>
            <person name="Shi R."/>
            <person name="Duckworth R."/>
            <person name="Johnson A."/>
            <person name="Loviza R."/>
            <person name="Walstead R."/>
            <person name="Shah Z."/>
            <person name="Kiflezghi M."/>
            <person name="Wade K."/>
            <person name="Ball S.L."/>
            <person name="Bradley K.W."/>
            <person name="Asai D.J."/>
            <person name="Bowman C.A."/>
            <person name="Russell D.A."/>
            <person name="Pope W.H."/>
            <person name="Jacobs-Sera D."/>
            <person name="Hendrix R.W."/>
            <person name="Hatfull G.F."/>
        </authorList>
    </citation>
    <scope>NUCLEOTIDE SEQUENCE [LARGE SCALE GENOMIC DNA]</scope>
    <source>
        <strain evidence="4 5">DSM 27710</strain>
    </source>
</reference>
<evidence type="ECO:0000256" key="1">
    <source>
        <dbReference type="ARBA" id="ARBA00022723"/>
    </source>
</evidence>